<evidence type="ECO:0000256" key="2">
    <source>
        <dbReference type="SAM" id="MobiDB-lite"/>
    </source>
</evidence>
<dbReference type="Pfam" id="PF13365">
    <property type="entry name" value="Trypsin_2"/>
    <property type="match status" value="1"/>
</dbReference>
<dbReference type="GO" id="GO:0004252">
    <property type="term" value="F:serine-type endopeptidase activity"/>
    <property type="evidence" value="ECO:0007669"/>
    <property type="project" value="TreeGrafter"/>
</dbReference>
<dbReference type="Gene3D" id="2.40.10.120">
    <property type="match status" value="1"/>
</dbReference>
<dbReference type="SMART" id="SM00228">
    <property type="entry name" value="PDZ"/>
    <property type="match status" value="1"/>
</dbReference>
<feature type="compositionally biased region" description="Low complexity" evidence="2">
    <location>
        <begin position="269"/>
        <end position="288"/>
    </location>
</feature>
<comment type="similarity">
    <text evidence="1">Belongs to the peptidase S1C family.</text>
</comment>
<sequence>MPRFRLFSSLCSKSPGRDGFPHQHQTLPAEHINLPLPGPPSQAQRFLPHHVSGIMLSHPASPHVHFFLPGNSPAVLIGNHPRNTPGTATRYLPFLFGTCFGALSLAAWESNASPSPYQAPYQQAPSQLPGAKLQQDKDLLLHPTPPYFPHARSTSPPSFSDSMSTPPTPSSCSRASTPTQGSHVNHLSSSLSSSLSNSLSSSGSRFNSDLSLGNGLSGSLSSSLGFMGLGSFGSRWGPSMREGYSSWMGMWPSWAAKDSHADAMHIIHPQPSAPSATSAPQSYTTHSTLPPPLPPPCTSSPQQATQSAVPPPLPSPYPLPCNNSSSSCSCSCCQEQHHHTQPVPLTRTSISDASARVAPAVVHLMVESAQPGLQQQQQQQQLLQQGFGVGGMGVVAPGRSSGSGFVYDARGFILTNAHVVEAAADDSQGVTTVGEDSRMGDSSSSNSSGGGGSGGSSKMNGWLGWGWGGSLNSSSYRSSGGAGGSSYSNSCGILRKRGVSEGGRSKKVPPGVLTVTLQDGRILKGSVVCLDRTADVAVVKVDSPEPLPVAPMGGLSKLRVGEWVVALGSPLMLKHSVTAGIVSCVERRGHELGLPGCRSAYIQTDVAINQGNSGGPLINLDGEVVGMSMMKAVAADGVSFCLPISSIQDIVSSFSVHGRMRYPYVGITMVEITNQGALRHVQPDLPELLGGSSTAIMVQSVRAGSPANAAGLQPEDIIVSLDGRTQLSMNDAVEHFGASIHKQCALGVLRRGVNADGTVGPYAVLSTHLTPSEHQQE</sequence>
<dbReference type="InterPro" id="IPR036034">
    <property type="entry name" value="PDZ_sf"/>
</dbReference>
<dbReference type="SUPFAM" id="SSF50494">
    <property type="entry name" value="Trypsin-like serine proteases"/>
    <property type="match status" value="1"/>
</dbReference>
<dbReference type="InterPro" id="IPR009003">
    <property type="entry name" value="Peptidase_S1_PA"/>
</dbReference>
<feature type="compositionally biased region" description="Pro residues" evidence="2">
    <location>
        <begin position="289"/>
        <end position="298"/>
    </location>
</feature>
<reference evidence="4" key="1">
    <citation type="submission" date="2021-01" db="EMBL/GenBank/DDBJ databases">
        <authorList>
            <person name="Corre E."/>
            <person name="Pelletier E."/>
            <person name="Niang G."/>
            <person name="Scheremetjew M."/>
            <person name="Finn R."/>
            <person name="Kale V."/>
            <person name="Holt S."/>
            <person name="Cochrane G."/>
            <person name="Meng A."/>
            <person name="Brown T."/>
            <person name="Cohen L."/>
        </authorList>
    </citation>
    <scope>NUCLEOTIDE SEQUENCE</scope>
    <source>
        <strain evidence="4">CCMP1320</strain>
    </source>
</reference>
<accession>A0A7S3QWX4</accession>
<feature type="region of interest" description="Disordered" evidence="2">
    <location>
        <begin position="268"/>
        <end position="311"/>
    </location>
</feature>
<organism evidence="4">
    <name type="scientific">Dunaliella tertiolecta</name>
    <name type="common">Green alga</name>
    <dbReference type="NCBI Taxonomy" id="3047"/>
    <lineage>
        <taxon>Eukaryota</taxon>
        <taxon>Viridiplantae</taxon>
        <taxon>Chlorophyta</taxon>
        <taxon>core chlorophytes</taxon>
        <taxon>Chlorophyceae</taxon>
        <taxon>CS clade</taxon>
        <taxon>Chlamydomonadales</taxon>
        <taxon>Dunaliellaceae</taxon>
        <taxon>Dunaliella</taxon>
    </lineage>
</organism>
<evidence type="ECO:0000259" key="3">
    <source>
        <dbReference type="PROSITE" id="PS50106"/>
    </source>
</evidence>
<name>A0A7S3QWX4_DUNTE</name>
<dbReference type="InterPro" id="IPR041489">
    <property type="entry name" value="PDZ_6"/>
</dbReference>
<dbReference type="PANTHER" id="PTHR22939">
    <property type="entry name" value="SERINE PROTEASE FAMILY S1C HTRA-RELATED"/>
    <property type="match status" value="1"/>
</dbReference>
<gene>
    <name evidence="4" type="ORF">DTER00134_LOCUS10643</name>
</gene>
<feature type="domain" description="PDZ" evidence="3">
    <location>
        <begin position="669"/>
        <end position="734"/>
    </location>
</feature>
<proteinExistence type="inferred from homology"/>
<feature type="compositionally biased region" description="Low complexity" evidence="2">
    <location>
        <begin position="153"/>
        <end position="179"/>
    </location>
</feature>
<dbReference type="PROSITE" id="PS50106">
    <property type="entry name" value="PDZ"/>
    <property type="match status" value="1"/>
</dbReference>
<dbReference type="AlphaFoldDB" id="A0A7S3QWX4"/>
<dbReference type="EMBL" id="HBIP01018053">
    <property type="protein sequence ID" value="CAE0495570.1"/>
    <property type="molecule type" value="Transcribed_RNA"/>
</dbReference>
<protein>
    <recommendedName>
        <fullName evidence="3">PDZ domain-containing protein</fullName>
    </recommendedName>
</protein>
<dbReference type="InterPro" id="IPR001478">
    <property type="entry name" value="PDZ"/>
</dbReference>
<dbReference type="PANTHER" id="PTHR22939:SF125">
    <property type="entry name" value="PROTEASE DO-LIKE 14-RELATED"/>
    <property type="match status" value="1"/>
</dbReference>
<dbReference type="SUPFAM" id="SSF50156">
    <property type="entry name" value="PDZ domain-like"/>
    <property type="match status" value="1"/>
</dbReference>
<dbReference type="GO" id="GO:0006508">
    <property type="term" value="P:proteolysis"/>
    <property type="evidence" value="ECO:0007669"/>
    <property type="project" value="TreeGrafter"/>
</dbReference>
<dbReference type="InterPro" id="IPR043504">
    <property type="entry name" value="Peptidase_S1_PA_chymotrypsin"/>
</dbReference>
<feature type="region of interest" description="Disordered" evidence="2">
    <location>
        <begin position="427"/>
        <end position="456"/>
    </location>
</feature>
<dbReference type="Gene3D" id="2.30.42.10">
    <property type="match status" value="1"/>
</dbReference>
<dbReference type="Pfam" id="PF17820">
    <property type="entry name" value="PDZ_6"/>
    <property type="match status" value="1"/>
</dbReference>
<evidence type="ECO:0000256" key="1">
    <source>
        <dbReference type="ARBA" id="ARBA00010541"/>
    </source>
</evidence>
<evidence type="ECO:0000313" key="4">
    <source>
        <dbReference type="EMBL" id="CAE0495570.1"/>
    </source>
</evidence>
<feature type="region of interest" description="Disordered" evidence="2">
    <location>
        <begin position="140"/>
        <end position="189"/>
    </location>
</feature>
<dbReference type="Gene3D" id="2.40.10.10">
    <property type="entry name" value="Trypsin-like serine proteases"/>
    <property type="match status" value="1"/>
</dbReference>